<dbReference type="AlphaFoldDB" id="Q0P171"/>
<dbReference type="EMBL" id="DQ011607">
    <property type="protein sequence ID" value="AAZ06253.1"/>
    <property type="molecule type" value="Genomic_DNA"/>
</dbReference>
<name>Q0P171_ORYSI</name>
<sequence>MIVVLPQIHQRIWTAAVVHDKFGGMEKEWDDMRTREREEEAVGNATSGGHEFATTGSSGGESSWPPDPMVPWLTEVVGDGERGVEAAAAARKEQRYGVGDDGRARRGGVDVSLARCAEATTTRED</sequence>
<evidence type="ECO:0000256" key="1">
    <source>
        <dbReference type="SAM" id="MobiDB-lite"/>
    </source>
</evidence>
<gene>
    <name evidence="2" type="ORF">TQR14A11.9</name>
</gene>
<reference evidence="2" key="1">
    <citation type="journal article" date="2006" name="Nature">
        <title>Sub1A is an ethylene-response-factor-like gene that confers submergence tolerance to rice.</title>
        <authorList>
            <person name="Xu K."/>
            <person name="Xu X."/>
            <person name="Fukao T."/>
            <person name="Canlas P."/>
            <person name="Maghirang-Rodriguez R."/>
            <person name="Heuer S."/>
            <person name="Ismail A.M."/>
            <person name="Bailey-Serres J."/>
            <person name="Ronald P.C."/>
            <person name="Mackill D.J."/>
        </authorList>
    </citation>
    <scope>NUCLEOTIDE SEQUENCE</scope>
</reference>
<feature type="compositionally biased region" description="Basic and acidic residues" evidence="1">
    <location>
        <begin position="30"/>
        <end position="40"/>
    </location>
</feature>
<protein>
    <submittedName>
        <fullName evidence="2">Uncharacterized protein</fullName>
    </submittedName>
</protein>
<accession>Q0P171</accession>
<evidence type="ECO:0000313" key="2">
    <source>
        <dbReference type="EMBL" id="AAZ06253.1"/>
    </source>
</evidence>
<feature type="region of interest" description="Disordered" evidence="1">
    <location>
        <begin position="30"/>
        <end position="69"/>
    </location>
</feature>
<organism evidence="2">
    <name type="scientific">Oryza sativa subsp. indica</name>
    <name type="common">Rice</name>
    <dbReference type="NCBI Taxonomy" id="39946"/>
    <lineage>
        <taxon>Eukaryota</taxon>
        <taxon>Viridiplantae</taxon>
        <taxon>Streptophyta</taxon>
        <taxon>Embryophyta</taxon>
        <taxon>Tracheophyta</taxon>
        <taxon>Spermatophyta</taxon>
        <taxon>Magnoliopsida</taxon>
        <taxon>Liliopsida</taxon>
        <taxon>Poales</taxon>
        <taxon>Poaceae</taxon>
        <taxon>BOP clade</taxon>
        <taxon>Oryzoideae</taxon>
        <taxon>Oryzeae</taxon>
        <taxon>Oryzinae</taxon>
        <taxon>Oryza</taxon>
        <taxon>Oryza sativa</taxon>
    </lineage>
</organism>
<proteinExistence type="predicted"/>